<evidence type="ECO:0000313" key="2">
    <source>
        <dbReference type="EMBL" id="KAK9939426.1"/>
    </source>
</evidence>
<feature type="compositionally biased region" description="Basic residues" evidence="1">
    <location>
        <begin position="1"/>
        <end position="13"/>
    </location>
</feature>
<comment type="caution">
    <text evidence="2">The sequence shown here is derived from an EMBL/GenBank/DDBJ whole genome shotgun (WGS) entry which is preliminary data.</text>
</comment>
<gene>
    <name evidence="2" type="ORF">M0R45_016122</name>
</gene>
<reference evidence="2 3" key="1">
    <citation type="journal article" date="2023" name="G3 (Bethesda)">
        <title>A chromosome-length genome assembly and annotation of blackberry (Rubus argutus, cv. 'Hillquist').</title>
        <authorList>
            <person name="Bruna T."/>
            <person name="Aryal R."/>
            <person name="Dudchenko O."/>
            <person name="Sargent D.J."/>
            <person name="Mead D."/>
            <person name="Buti M."/>
            <person name="Cavallini A."/>
            <person name="Hytonen T."/>
            <person name="Andres J."/>
            <person name="Pham M."/>
            <person name="Weisz D."/>
            <person name="Mascagni F."/>
            <person name="Usai G."/>
            <person name="Natali L."/>
            <person name="Bassil N."/>
            <person name="Fernandez G.E."/>
            <person name="Lomsadze A."/>
            <person name="Armour M."/>
            <person name="Olukolu B."/>
            <person name="Poorten T."/>
            <person name="Britton C."/>
            <person name="Davik J."/>
            <person name="Ashrafi H."/>
            <person name="Aiden E.L."/>
            <person name="Borodovsky M."/>
            <person name="Worthington M."/>
        </authorList>
    </citation>
    <scope>NUCLEOTIDE SEQUENCE [LARGE SCALE GENOMIC DNA]</scope>
    <source>
        <strain evidence="2">PI 553951</strain>
    </source>
</reference>
<evidence type="ECO:0000313" key="3">
    <source>
        <dbReference type="Proteomes" id="UP001457282"/>
    </source>
</evidence>
<evidence type="ECO:0000256" key="1">
    <source>
        <dbReference type="SAM" id="MobiDB-lite"/>
    </source>
</evidence>
<dbReference type="EMBL" id="JBEDUW010000003">
    <property type="protein sequence ID" value="KAK9939426.1"/>
    <property type="molecule type" value="Genomic_DNA"/>
</dbReference>
<dbReference type="AlphaFoldDB" id="A0AAW1XSR2"/>
<dbReference type="Proteomes" id="UP001457282">
    <property type="component" value="Unassembled WGS sequence"/>
</dbReference>
<feature type="compositionally biased region" description="Polar residues" evidence="1">
    <location>
        <begin position="17"/>
        <end position="29"/>
    </location>
</feature>
<organism evidence="2 3">
    <name type="scientific">Rubus argutus</name>
    <name type="common">Southern blackberry</name>
    <dbReference type="NCBI Taxonomy" id="59490"/>
    <lineage>
        <taxon>Eukaryota</taxon>
        <taxon>Viridiplantae</taxon>
        <taxon>Streptophyta</taxon>
        <taxon>Embryophyta</taxon>
        <taxon>Tracheophyta</taxon>
        <taxon>Spermatophyta</taxon>
        <taxon>Magnoliopsida</taxon>
        <taxon>eudicotyledons</taxon>
        <taxon>Gunneridae</taxon>
        <taxon>Pentapetalae</taxon>
        <taxon>rosids</taxon>
        <taxon>fabids</taxon>
        <taxon>Rosales</taxon>
        <taxon>Rosaceae</taxon>
        <taxon>Rosoideae</taxon>
        <taxon>Rosoideae incertae sedis</taxon>
        <taxon>Rubus</taxon>
    </lineage>
</organism>
<keyword evidence="3" id="KW-1185">Reference proteome</keyword>
<accession>A0AAW1XSR2</accession>
<feature type="region of interest" description="Disordered" evidence="1">
    <location>
        <begin position="1"/>
        <end position="30"/>
    </location>
</feature>
<feature type="compositionally biased region" description="Low complexity" evidence="1">
    <location>
        <begin position="57"/>
        <end position="80"/>
    </location>
</feature>
<proteinExistence type="predicted"/>
<name>A0AAW1XSR2_RUBAR</name>
<feature type="region of interest" description="Disordered" evidence="1">
    <location>
        <begin position="46"/>
        <end position="88"/>
    </location>
</feature>
<protein>
    <submittedName>
        <fullName evidence="2">Uncharacterized protein</fullName>
    </submittedName>
</protein>
<sequence>MARAKKAVARPRRSASGFDNDSSTATSPSVEFVESVPLLEDQFESGAASAARITENAEASSQQAPLSQQPETSSQQTPVSENTPSAITSVKRSWVWEHFKEYDKKEKVKDAQEKIVEMVVKRAHCLYCPRGII</sequence>